<dbReference type="GO" id="GO:0008987">
    <property type="term" value="F:quinolinate synthetase A activity"/>
    <property type="evidence" value="ECO:0007669"/>
    <property type="project" value="UniProtKB-UniRule"/>
</dbReference>
<dbReference type="GO" id="GO:0051539">
    <property type="term" value="F:4 iron, 4 sulfur cluster binding"/>
    <property type="evidence" value="ECO:0007669"/>
    <property type="project" value="UniProtKB-KW"/>
</dbReference>
<sequence length="300" mass="33362">MSLAEEILKLKKERKAVILAHNYQRGEVQDIADYCGDSFGLSQKAVEVDAEVIVFCGVDFMAESAAILNPDKIVLNPKPEAGCPMSAMITPLQLQLFKKEHPDAAVVCYVNSSAAVKAESDVCCTSSNSIKIVNALEQDEVLHVPDYNLAMYTQRFTKKKIYPWNGFCPTHHQITAGDILISKMDHPGAEVIVHPECRQEVIDLADGVYSTDGMLKYAKTTTKDLVIGTEVGIIHRLKKENPGKNFYPVSNYVVCPNMKMNTLETIRDSLRDMKTEIRIPETIRTGAKKALDRMLEIGRG</sequence>
<dbReference type="HAMAP" id="MF_00568">
    <property type="entry name" value="NadA_type2"/>
    <property type="match status" value="1"/>
</dbReference>
<feature type="binding site" evidence="9">
    <location>
        <position position="83"/>
    </location>
    <ligand>
        <name>[4Fe-4S] cluster</name>
        <dbReference type="ChEBI" id="CHEBI:49883"/>
    </ligand>
</feature>
<keyword evidence="11" id="KW-1185">Reference proteome</keyword>
<dbReference type="PATRIC" id="fig|351160.9.peg.1603"/>
<proteinExistence type="inferred from homology"/>
<evidence type="ECO:0000313" key="10">
    <source>
        <dbReference type="EMBL" id="CAJ36660.1"/>
    </source>
</evidence>
<comment type="similarity">
    <text evidence="9">Belongs to the quinolinate synthase family. Type 2 subfamily.</text>
</comment>
<evidence type="ECO:0000256" key="4">
    <source>
        <dbReference type="ARBA" id="ARBA00022642"/>
    </source>
</evidence>
<organism evidence="10 11">
    <name type="scientific">Methanocella arvoryzae (strain DSM 22066 / NBRC 105507 / MRE50)</name>
    <dbReference type="NCBI Taxonomy" id="351160"/>
    <lineage>
        <taxon>Archaea</taxon>
        <taxon>Methanobacteriati</taxon>
        <taxon>Methanobacteriota</taxon>
        <taxon>Stenosarchaea group</taxon>
        <taxon>Methanomicrobia</taxon>
        <taxon>Methanocellales</taxon>
        <taxon>Methanocellaceae</taxon>
        <taxon>Methanocella</taxon>
    </lineage>
</organism>
<evidence type="ECO:0000256" key="9">
    <source>
        <dbReference type="HAMAP-Rule" id="MF_00568"/>
    </source>
</evidence>
<dbReference type="GO" id="GO:0046872">
    <property type="term" value="F:metal ion binding"/>
    <property type="evidence" value="ECO:0007669"/>
    <property type="project" value="UniProtKB-KW"/>
</dbReference>
<reference evidence="10 11" key="1">
    <citation type="journal article" date="2006" name="Science">
        <title>Genome of rice cluster I archaea -- the key methane producers in the rice rhizosphere.</title>
        <authorList>
            <person name="Erkel C."/>
            <person name="Kube M."/>
            <person name="Reinhardt R."/>
            <person name="Liesack W."/>
        </authorList>
    </citation>
    <scope>NUCLEOTIDE SEQUENCE [LARGE SCALE GENOMIC DNA]</scope>
    <source>
        <strain evidence="11">DSM 22066 / NBRC 105507 / MRE50</strain>
    </source>
</reference>
<keyword evidence="4 9" id="KW-0662">Pyridine nucleotide biosynthesis</keyword>
<dbReference type="OrthoDB" id="5931at2157"/>
<keyword evidence="5 9" id="KW-0808">Transferase</keyword>
<evidence type="ECO:0000256" key="6">
    <source>
        <dbReference type="ARBA" id="ARBA00022723"/>
    </source>
</evidence>
<dbReference type="KEGG" id="rci:RCIX1383"/>
<feature type="binding site" evidence="9">
    <location>
        <position position="211"/>
    </location>
    <ligand>
        <name>iminosuccinate</name>
        <dbReference type="ChEBI" id="CHEBI:77875"/>
    </ligand>
</feature>
<feature type="binding site" evidence="9">
    <location>
        <position position="168"/>
    </location>
    <ligand>
        <name>[4Fe-4S] cluster</name>
        <dbReference type="ChEBI" id="CHEBI:49883"/>
    </ligand>
</feature>
<dbReference type="EC" id="2.5.1.72" evidence="2 9"/>
<dbReference type="Gene3D" id="3.40.50.10800">
    <property type="entry name" value="NadA-like"/>
    <property type="match status" value="3"/>
</dbReference>
<comment type="function">
    <text evidence="9">Catalyzes the condensation of iminoaspartate with dihydroxyacetone phosphate to form quinolinate.</text>
</comment>
<dbReference type="Proteomes" id="UP000000663">
    <property type="component" value="Chromosome"/>
</dbReference>
<comment type="pathway">
    <text evidence="1 9">Cofactor biosynthesis; NAD(+) biosynthesis; quinolinate from iminoaspartate: step 1/1.</text>
</comment>
<dbReference type="Pfam" id="PF02445">
    <property type="entry name" value="NadA"/>
    <property type="match status" value="1"/>
</dbReference>
<dbReference type="GO" id="GO:0034628">
    <property type="term" value="P:'de novo' NAD+ biosynthetic process from L-aspartate"/>
    <property type="evidence" value="ECO:0007669"/>
    <property type="project" value="TreeGrafter"/>
</dbReference>
<evidence type="ECO:0000256" key="2">
    <source>
        <dbReference type="ARBA" id="ARBA00012669"/>
    </source>
</evidence>
<keyword evidence="9" id="KW-0963">Cytoplasm</keyword>
<comment type="subcellular location">
    <subcellularLocation>
        <location evidence="9">Cytoplasm</location>
    </subcellularLocation>
</comment>
<dbReference type="NCBIfam" id="NF006878">
    <property type="entry name" value="PRK09375.1-2"/>
    <property type="match status" value="1"/>
</dbReference>
<evidence type="ECO:0000256" key="3">
    <source>
        <dbReference type="ARBA" id="ARBA00022485"/>
    </source>
</evidence>
<dbReference type="RefSeq" id="WP_012035891.1">
    <property type="nucleotide sequence ID" value="NC_009464.1"/>
</dbReference>
<dbReference type="UniPathway" id="UPA00253">
    <property type="reaction ID" value="UER00327"/>
</dbReference>
<comment type="cofactor">
    <cofactor evidence="9">
        <name>[4Fe-4S] cluster</name>
        <dbReference type="ChEBI" id="CHEBI:49883"/>
    </cofactor>
    <text evidence="9">Binds 1 [4Fe-4S] cluster per subunit.</text>
</comment>
<feature type="binding site" evidence="9">
    <location>
        <position position="255"/>
    </location>
    <ligand>
        <name>[4Fe-4S] cluster</name>
        <dbReference type="ChEBI" id="CHEBI:49883"/>
    </ligand>
</feature>
<dbReference type="InterPro" id="IPR003473">
    <property type="entry name" value="NadA"/>
</dbReference>
<dbReference type="AlphaFoldDB" id="Q0W4N3"/>
<dbReference type="STRING" id="351160.RCIX1383"/>
<dbReference type="EMBL" id="AM114193">
    <property type="protein sequence ID" value="CAJ36660.1"/>
    <property type="molecule type" value="Genomic_DNA"/>
</dbReference>
<dbReference type="GO" id="GO:0005737">
    <property type="term" value="C:cytoplasm"/>
    <property type="evidence" value="ECO:0007669"/>
    <property type="project" value="UniProtKB-SubCell"/>
</dbReference>
<dbReference type="GeneID" id="5144075"/>
<evidence type="ECO:0000256" key="5">
    <source>
        <dbReference type="ARBA" id="ARBA00022679"/>
    </source>
</evidence>
<feature type="binding site" evidence="9">
    <location>
        <begin position="194"/>
        <end position="196"/>
    </location>
    <ligand>
        <name>iminosuccinate</name>
        <dbReference type="ChEBI" id="CHEBI:77875"/>
    </ligand>
</feature>
<name>Q0W4N3_METAR</name>
<feature type="binding site" evidence="9">
    <location>
        <position position="126"/>
    </location>
    <ligand>
        <name>iminosuccinate</name>
        <dbReference type="ChEBI" id="CHEBI:77875"/>
    </ligand>
</feature>
<protein>
    <recommendedName>
        <fullName evidence="2 9">Quinolinate synthase</fullName>
        <ecNumber evidence="2 9">2.5.1.72</ecNumber>
    </recommendedName>
</protein>
<keyword evidence="3 9" id="KW-0004">4Fe-4S</keyword>
<feature type="binding site" evidence="9">
    <location>
        <begin position="109"/>
        <end position="111"/>
    </location>
    <ligand>
        <name>iminosuccinate</name>
        <dbReference type="ChEBI" id="CHEBI:77875"/>
    </ligand>
</feature>
<dbReference type="InterPro" id="IPR036094">
    <property type="entry name" value="NadA_sf"/>
</dbReference>
<comment type="catalytic activity">
    <reaction evidence="9">
        <text>iminosuccinate + dihydroxyacetone phosphate = quinolinate + phosphate + 2 H2O + H(+)</text>
        <dbReference type="Rhea" id="RHEA:25888"/>
        <dbReference type="ChEBI" id="CHEBI:15377"/>
        <dbReference type="ChEBI" id="CHEBI:15378"/>
        <dbReference type="ChEBI" id="CHEBI:29959"/>
        <dbReference type="ChEBI" id="CHEBI:43474"/>
        <dbReference type="ChEBI" id="CHEBI:57642"/>
        <dbReference type="ChEBI" id="CHEBI:77875"/>
        <dbReference type="EC" id="2.5.1.72"/>
    </reaction>
</comment>
<feature type="binding site" evidence="9">
    <location>
        <position position="38"/>
    </location>
    <ligand>
        <name>iminosuccinate</name>
        <dbReference type="ChEBI" id="CHEBI:77875"/>
    </ligand>
</feature>
<feature type="binding site" evidence="9">
    <location>
        <position position="21"/>
    </location>
    <ligand>
        <name>iminosuccinate</name>
        <dbReference type="ChEBI" id="CHEBI:77875"/>
    </ligand>
</feature>
<keyword evidence="8 9" id="KW-0411">Iron-sulfur</keyword>
<gene>
    <name evidence="9 10" type="primary">nadA</name>
    <name evidence="10" type="ORF">RCIX1383</name>
</gene>
<evidence type="ECO:0000256" key="8">
    <source>
        <dbReference type="ARBA" id="ARBA00023014"/>
    </source>
</evidence>
<dbReference type="PANTHER" id="PTHR30573">
    <property type="entry name" value="QUINOLINATE SYNTHETASE A"/>
    <property type="match status" value="1"/>
</dbReference>
<evidence type="ECO:0000313" key="11">
    <source>
        <dbReference type="Proteomes" id="UP000000663"/>
    </source>
</evidence>
<dbReference type="SUPFAM" id="SSF142754">
    <property type="entry name" value="NadA-like"/>
    <property type="match status" value="1"/>
</dbReference>
<dbReference type="InterPro" id="IPR023066">
    <property type="entry name" value="Quinolinate_synth_type2"/>
</dbReference>
<accession>Q0W4N3</accession>
<dbReference type="eggNOG" id="arCOG04459">
    <property type="taxonomic scope" value="Archaea"/>
</dbReference>
<keyword evidence="7 9" id="KW-0408">Iron</keyword>
<evidence type="ECO:0000256" key="7">
    <source>
        <dbReference type="ARBA" id="ARBA00023004"/>
    </source>
</evidence>
<keyword evidence="6 9" id="KW-0479">Metal-binding</keyword>
<evidence type="ECO:0000256" key="1">
    <source>
        <dbReference type="ARBA" id="ARBA00005065"/>
    </source>
</evidence>
<dbReference type="PANTHER" id="PTHR30573:SF0">
    <property type="entry name" value="QUINOLINATE SYNTHASE, CHLOROPLASTIC"/>
    <property type="match status" value="1"/>
</dbReference>
<dbReference type="NCBIfam" id="TIGR00550">
    <property type="entry name" value="nadA"/>
    <property type="match status" value="1"/>
</dbReference>